<dbReference type="PATRIC" id="fig|1705578.3.peg.178"/>
<keyword evidence="7" id="KW-0963">Cytoplasm</keyword>
<dbReference type="CDD" id="cd23934">
    <property type="entry name" value="AGPR_1_C"/>
    <property type="match status" value="1"/>
</dbReference>
<dbReference type="CDD" id="cd17895">
    <property type="entry name" value="AGPR_1_N"/>
    <property type="match status" value="1"/>
</dbReference>
<evidence type="ECO:0000256" key="3">
    <source>
        <dbReference type="ARBA" id="ARBA00022605"/>
    </source>
</evidence>
<feature type="active site" evidence="7 8">
    <location>
        <position position="148"/>
    </location>
</feature>
<evidence type="ECO:0000313" key="10">
    <source>
        <dbReference type="EMBL" id="OAA94951.1"/>
    </source>
</evidence>
<comment type="function">
    <text evidence="7">Catalyzes the NADPH-dependent reduction of N-acetyl-5-glutamyl phosphate to yield N-acetyl-L-glutamate 5-semialdehyde.</text>
</comment>
<reference evidence="11 13" key="2">
    <citation type="journal article" date="2016" name="Front. Microbiol.">
        <title>Industrial Acetogenic Biocatalysts: A Comparative Metabolic and Genomic Analysis.</title>
        <authorList>
            <person name="Bengelsdorf F."/>
            <person name="Poehlein A."/>
            <person name="Sonja S."/>
            <person name="Erz C."/>
            <person name="Hummel T."/>
            <person name="Hoffmeister S."/>
            <person name="Daniel R."/>
            <person name="Durre P."/>
        </authorList>
    </citation>
    <scope>NUCLEOTIDE SEQUENCE [LARGE SCALE GENOMIC DNA]</scope>
    <source>
        <strain evidence="11 13">PTA-10522</strain>
    </source>
</reference>
<dbReference type="SUPFAM" id="SSF51735">
    <property type="entry name" value="NAD(P)-binding Rossmann-fold domains"/>
    <property type="match status" value="1"/>
</dbReference>
<dbReference type="Gene3D" id="3.40.50.720">
    <property type="entry name" value="NAD(P)-binding Rossmann-like Domain"/>
    <property type="match status" value="1"/>
</dbReference>
<dbReference type="Proteomes" id="UP000093694">
    <property type="component" value="Unassembled WGS sequence"/>
</dbReference>
<dbReference type="GO" id="GO:0003942">
    <property type="term" value="F:N-acetyl-gamma-glutamyl-phosphate reductase activity"/>
    <property type="evidence" value="ECO:0007669"/>
    <property type="project" value="UniProtKB-UniRule"/>
</dbReference>
<keyword evidence="13" id="KW-1185">Reference proteome</keyword>
<dbReference type="NCBIfam" id="TIGR01850">
    <property type="entry name" value="argC"/>
    <property type="match status" value="1"/>
</dbReference>
<evidence type="ECO:0000256" key="4">
    <source>
        <dbReference type="ARBA" id="ARBA00022857"/>
    </source>
</evidence>
<dbReference type="EMBL" id="LROR01000067">
    <property type="protein sequence ID" value="OBR91692.1"/>
    <property type="molecule type" value="Genomic_DNA"/>
</dbReference>
<keyword evidence="5 7" id="KW-0560">Oxidoreductase</keyword>
<gene>
    <name evidence="7 10" type="primary">argC</name>
    <name evidence="11" type="ORF">CLCOS_33320</name>
    <name evidence="10" type="ORF">WX73_01360</name>
</gene>
<dbReference type="PROSITE" id="PS01224">
    <property type="entry name" value="ARGC"/>
    <property type="match status" value="1"/>
</dbReference>
<evidence type="ECO:0000256" key="1">
    <source>
        <dbReference type="ARBA" id="ARBA00004862"/>
    </source>
</evidence>
<evidence type="ECO:0000256" key="7">
    <source>
        <dbReference type="HAMAP-Rule" id="MF_00150"/>
    </source>
</evidence>
<evidence type="ECO:0000313" key="11">
    <source>
        <dbReference type="EMBL" id="OBR91692.1"/>
    </source>
</evidence>
<dbReference type="HAMAP" id="MF_00150">
    <property type="entry name" value="ArgC_type1"/>
    <property type="match status" value="1"/>
</dbReference>
<dbReference type="PANTHER" id="PTHR32338:SF10">
    <property type="entry name" value="N-ACETYL-GAMMA-GLUTAMYL-PHOSPHATE REDUCTASE, CHLOROPLASTIC-RELATED"/>
    <property type="match status" value="1"/>
</dbReference>
<evidence type="ECO:0000259" key="9">
    <source>
        <dbReference type="SMART" id="SM00859"/>
    </source>
</evidence>
<dbReference type="SMART" id="SM00859">
    <property type="entry name" value="Semialdhyde_dh"/>
    <property type="match status" value="1"/>
</dbReference>
<proteinExistence type="inferred from homology"/>
<keyword evidence="3 7" id="KW-0028">Amino-acid biosynthesis</keyword>
<keyword evidence="4 7" id="KW-0521">NADP</keyword>
<protein>
    <recommendedName>
        <fullName evidence="7">N-acetyl-gamma-glutamyl-phosphate reductase</fullName>
        <shortName evidence="7">AGPR</shortName>
        <ecNumber evidence="7">1.2.1.38</ecNumber>
    </recommendedName>
    <alternativeName>
        <fullName evidence="7">N-acetyl-glutamate semialdehyde dehydrogenase</fullName>
        <shortName evidence="7">NAGSA dehydrogenase</shortName>
    </alternativeName>
</protein>
<dbReference type="InterPro" id="IPR058924">
    <property type="entry name" value="AGPR_dimerisation_dom"/>
</dbReference>
<dbReference type="InterPro" id="IPR000534">
    <property type="entry name" value="Semialdehyde_DH_NAD-bd"/>
</dbReference>
<evidence type="ECO:0000256" key="2">
    <source>
        <dbReference type="ARBA" id="ARBA00022571"/>
    </source>
</evidence>
<dbReference type="FunFam" id="3.30.360.10:FF:000014">
    <property type="entry name" value="N-acetyl-gamma-glutamyl-phosphate reductase"/>
    <property type="match status" value="1"/>
</dbReference>
<dbReference type="GO" id="GO:0051287">
    <property type="term" value="F:NAD binding"/>
    <property type="evidence" value="ECO:0007669"/>
    <property type="project" value="InterPro"/>
</dbReference>
<dbReference type="EC" id="1.2.1.38" evidence="7"/>
<dbReference type="InterPro" id="IPR036291">
    <property type="entry name" value="NAD(P)-bd_dom_sf"/>
</dbReference>
<dbReference type="PANTHER" id="PTHR32338">
    <property type="entry name" value="N-ACETYL-GAMMA-GLUTAMYL-PHOSPHATE REDUCTASE, CHLOROPLASTIC-RELATED-RELATED"/>
    <property type="match status" value="1"/>
</dbReference>
<evidence type="ECO:0000313" key="13">
    <source>
        <dbReference type="Proteomes" id="UP000093694"/>
    </source>
</evidence>
<comment type="catalytic activity">
    <reaction evidence="6 7">
        <text>N-acetyl-L-glutamate 5-semialdehyde + phosphate + NADP(+) = N-acetyl-L-glutamyl 5-phosphate + NADPH + H(+)</text>
        <dbReference type="Rhea" id="RHEA:21588"/>
        <dbReference type="ChEBI" id="CHEBI:15378"/>
        <dbReference type="ChEBI" id="CHEBI:29123"/>
        <dbReference type="ChEBI" id="CHEBI:43474"/>
        <dbReference type="ChEBI" id="CHEBI:57783"/>
        <dbReference type="ChEBI" id="CHEBI:57936"/>
        <dbReference type="ChEBI" id="CHEBI:58349"/>
        <dbReference type="EC" id="1.2.1.38"/>
    </reaction>
</comment>
<dbReference type="InterPro" id="IPR000706">
    <property type="entry name" value="AGPR_type-1"/>
</dbReference>
<dbReference type="EMBL" id="LITQ01000001">
    <property type="protein sequence ID" value="OAA94951.1"/>
    <property type="molecule type" value="Genomic_DNA"/>
</dbReference>
<dbReference type="SUPFAM" id="SSF55347">
    <property type="entry name" value="Glyceraldehyde-3-phosphate dehydrogenase-like, C-terminal domain"/>
    <property type="match status" value="1"/>
</dbReference>
<organism evidence="10 12">
    <name type="scientific">Clostridium coskatii</name>
    <dbReference type="NCBI Taxonomy" id="1705578"/>
    <lineage>
        <taxon>Bacteria</taxon>
        <taxon>Bacillati</taxon>
        <taxon>Bacillota</taxon>
        <taxon>Clostridia</taxon>
        <taxon>Eubacteriales</taxon>
        <taxon>Clostridiaceae</taxon>
        <taxon>Clostridium</taxon>
    </lineage>
</organism>
<dbReference type="UniPathway" id="UPA00068">
    <property type="reaction ID" value="UER00108"/>
</dbReference>
<comment type="similarity">
    <text evidence="7">Belongs to the NAGSA dehydrogenase family. Type 1 subfamily.</text>
</comment>
<dbReference type="Pfam" id="PF01118">
    <property type="entry name" value="Semialdhyde_dh"/>
    <property type="match status" value="1"/>
</dbReference>
<name>A0A166UIA9_9CLOT</name>
<accession>A0A166UIA9</accession>
<comment type="pathway">
    <text evidence="1 7">Amino-acid biosynthesis; L-arginine biosynthesis; N(2)-acetyl-L-ornithine from L-glutamate: step 3/4.</text>
</comment>
<comment type="caution">
    <text evidence="10">The sequence shown here is derived from an EMBL/GenBank/DDBJ whole genome shotgun (WGS) entry which is preliminary data.</text>
</comment>
<evidence type="ECO:0000256" key="5">
    <source>
        <dbReference type="ARBA" id="ARBA00023002"/>
    </source>
</evidence>
<evidence type="ECO:0000313" key="12">
    <source>
        <dbReference type="Proteomes" id="UP000077384"/>
    </source>
</evidence>
<dbReference type="Gene3D" id="3.30.360.10">
    <property type="entry name" value="Dihydrodipicolinate Reductase, domain 2"/>
    <property type="match status" value="1"/>
</dbReference>
<evidence type="ECO:0000256" key="6">
    <source>
        <dbReference type="ARBA" id="ARBA00050557"/>
    </source>
</evidence>
<dbReference type="InterPro" id="IPR050085">
    <property type="entry name" value="AGPR"/>
</dbReference>
<dbReference type="GO" id="GO:0005737">
    <property type="term" value="C:cytoplasm"/>
    <property type="evidence" value="ECO:0007669"/>
    <property type="project" value="UniProtKB-SubCell"/>
</dbReference>
<comment type="subcellular location">
    <subcellularLocation>
        <location evidence="7">Cytoplasm</location>
    </subcellularLocation>
</comment>
<keyword evidence="2 7" id="KW-0055">Arginine biosynthesis</keyword>
<dbReference type="AlphaFoldDB" id="A0A166UIA9"/>
<dbReference type="RefSeq" id="WP_063599864.1">
    <property type="nucleotide sequence ID" value="NZ_LITQ01000001.1"/>
</dbReference>
<dbReference type="InterPro" id="IPR023013">
    <property type="entry name" value="AGPR_AS"/>
</dbReference>
<evidence type="ECO:0000256" key="8">
    <source>
        <dbReference type="PROSITE-ProRule" id="PRU10010"/>
    </source>
</evidence>
<dbReference type="GO" id="GO:0006526">
    <property type="term" value="P:L-arginine biosynthetic process"/>
    <property type="evidence" value="ECO:0007669"/>
    <property type="project" value="UniProtKB-UniRule"/>
</dbReference>
<feature type="domain" description="Semialdehyde dehydrogenase NAD-binding" evidence="9">
    <location>
        <begin position="3"/>
        <end position="140"/>
    </location>
</feature>
<dbReference type="GO" id="GO:0070401">
    <property type="term" value="F:NADP+ binding"/>
    <property type="evidence" value="ECO:0007669"/>
    <property type="project" value="InterPro"/>
</dbReference>
<dbReference type="Proteomes" id="UP000077384">
    <property type="component" value="Unassembled WGS sequence"/>
</dbReference>
<sequence length="344" mass="38234">MVQVGIIGGTGYVGAELLRLLSNHNKVKISAVSSTSYSGKTISSIYPNFYGINEIVYENEDEVIEKSDLIFLGLPSGLSESIVEKAVKKNKICIDMGADFRFKSETAYKKWYKKDFEIMDLHKKSVYGLPELNRKYIKEAKIIGNPGCYATSVELALLPLISGGFIEEKGIIADCKSGVTGSGRSLKEGSHFVNCNESFSAYKVANHRHTPEIEENLSSVSKKDVKLTFIPHLIPINRGILSTVYTTPKDKIDMEKLHEDYCKFYKAEPFVKVLPLGEVAKINNVRLSNYCHISLHYDEENNKLVIISCLDNMVKGSAGQGIQNMNIVLGFDEKEGLNAVPAIF</sequence>
<dbReference type="Pfam" id="PF22698">
    <property type="entry name" value="Semialdhyde_dhC_1"/>
    <property type="match status" value="1"/>
</dbReference>
<reference evidence="10 12" key="1">
    <citation type="journal article" date="2015" name="Biotechnol. Bioeng.">
        <title>Genome sequence and phenotypic characterization of Caulobacter segnis.</title>
        <authorList>
            <person name="Patel S."/>
            <person name="Fletcher B."/>
            <person name="Scott D.C."/>
            <person name="Ely B."/>
        </authorList>
    </citation>
    <scope>NUCLEOTIDE SEQUENCE [LARGE SCALE GENOMIC DNA]</scope>
    <source>
        <strain evidence="10 12">PS02</strain>
    </source>
</reference>